<name>A0A5C6C5R6_9BACT</name>
<accession>A0A5C6C5R6</accession>
<keyword evidence="2" id="KW-1185">Reference proteome</keyword>
<organism evidence="1 2">
    <name type="scientific">Allorhodopirellula heiligendammensis</name>
    <dbReference type="NCBI Taxonomy" id="2714739"/>
    <lineage>
        <taxon>Bacteria</taxon>
        <taxon>Pseudomonadati</taxon>
        <taxon>Planctomycetota</taxon>
        <taxon>Planctomycetia</taxon>
        <taxon>Pirellulales</taxon>
        <taxon>Pirellulaceae</taxon>
        <taxon>Allorhodopirellula</taxon>
    </lineage>
</organism>
<proteinExistence type="predicted"/>
<sequence length="57" mass="6210">MQCTVIKDAGATENPSLTDNYCSRGVSSNDAVLFRAEASLRHLDAFDSLLTYGSQLR</sequence>
<evidence type="ECO:0000313" key="2">
    <source>
        <dbReference type="Proteomes" id="UP000319908"/>
    </source>
</evidence>
<dbReference type="AlphaFoldDB" id="A0A5C6C5R6"/>
<dbReference type="Proteomes" id="UP000319908">
    <property type="component" value="Unassembled WGS sequence"/>
</dbReference>
<gene>
    <name evidence="1" type="ORF">Poly21_16710</name>
</gene>
<protein>
    <submittedName>
        <fullName evidence="1">Uncharacterized protein</fullName>
    </submittedName>
</protein>
<comment type="caution">
    <text evidence="1">The sequence shown here is derived from an EMBL/GenBank/DDBJ whole genome shotgun (WGS) entry which is preliminary data.</text>
</comment>
<dbReference type="EMBL" id="SJPU01000001">
    <property type="protein sequence ID" value="TWU19498.1"/>
    <property type="molecule type" value="Genomic_DNA"/>
</dbReference>
<evidence type="ECO:0000313" key="1">
    <source>
        <dbReference type="EMBL" id="TWU19498.1"/>
    </source>
</evidence>
<reference evidence="1 2" key="1">
    <citation type="journal article" date="2020" name="Antonie Van Leeuwenhoek">
        <title>Rhodopirellula heiligendammensis sp. nov., Rhodopirellula pilleata sp. nov., and Rhodopirellula solitaria sp. nov. isolated from natural or artificial marine surfaces in Northern Germany and California, USA, and emended description of the genus Rhodopirellula.</title>
        <authorList>
            <person name="Kallscheuer N."/>
            <person name="Wiegand S."/>
            <person name="Jogler M."/>
            <person name="Boedeker C."/>
            <person name="Peeters S.H."/>
            <person name="Rast P."/>
            <person name="Heuer A."/>
            <person name="Jetten M.S.M."/>
            <person name="Rohde M."/>
            <person name="Jogler C."/>
        </authorList>
    </citation>
    <scope>NUCLEOTIDE SEQUENCE [LARGE SCALE GENOMIC DNA]</scope>
    <source>
        <strain evidence="1 2">Poly21</strain>
    </source>
</reference>